<protein>
    <submittedName>
        <fullName evidence="1">Uncharacterized protein</fullName>
    </submittedName>
</protein>
<sequence length="123" mass="13797">MGRGLETIQKTPDEGTGLHPHAETFLSSFYSQGFLHAPRESYSNTINLAFSPNTPITWAAKFDCIALPQTWKRQYRSSSSTLFTPQALPAQDQTAEQHRTQANTATRIENKAATYCCCYSQVY</sequence>
<comment type="caution">
    <text evidence="1">The sequence shown here is derived from an EMBL/GenBank/DDBJ whole genome shotgun (WGS) entry which is preliminary data.</text>
</comment>
<evidence type="ECO:0000313" key="2">
    <source>
        <dbReference type="Proteomes" id="UP001138802"/>
    </source>
</evidence>
<name>A0A9X0WI55_9GAMM</name>
<gene>
    <name evidence="1" type="ORF">CKO25_11070</name>
</gene>
<accession>A0A9X0WI55</accession>
<dbReference type="EMBL" id="NRSD01000010">
    <property type="protein sequence ID" value="MBK1645177.1"/>
    <property type="molecule type" value="Genomic_DNA"/>
</dbReference>
<proteinExistence type="predicted"/>
<dbReference type="AlphaFoldDB" id="A0A9X0WI55"/>
<reference evidence="1 2" key="1">
    <citation type="journal article" date="2020" name="Microorganisms">
        <title>Osmotic Adaptation and Compatible Solute Biosynthesis of Phototrophic Bacteria as Revealed from Genome Analyses.</title>
        <authorList>
            <person name="Imhoff J.F."/>
            <person name="Rahn T."/>
            <person name="Kunzel S."/>
            <person name="Keller A."/>
            <person name="Neulinger S.C."/>
        </authorList>
    </citation>
    <scope>NUCLEOTIDE SEQUENCE [LARGE SCALE GENOMIC DNA]</scope>
    <source>
        <strain evidence="1 2">DSM 21303</strain>
    </source>
</reference>
<evidence type="ECO:0000313" key="1">
    <source>
        <dbReference type="EMBL" id="MBK1645177.1"/>
    </source>
</evidence>
<keyword evidence="2" id="KW-1185">Reference proteome</keyword>
<organism evidence="1 2">
    <name type="scientific">Thiocapsa imhoffii</name>
    <dbReference type="NCBI Taxonomy" id="382777"/>
    <lineage>
        <taxon>Bacteria</taxon>
        <taxon>Pseudomonadati</taxon>
        <taxon>Pseudomonadota</taxon>
        <taxon>Gammaproteobacteria</taxon>
        <taxon>Chromatiales</taxon>
        <taxon>Chromatiaceae</taxon>
        <taxon>Thiocapsa</taxon>
    </lineage>
</organism>
<dbReference type="Proteomes" id="UP001138802">
    <property type="component" value="Unassembled WGS sequence"/>
</dbReference>